<dbReference type="Proteomes" id="UP001566331">
    <property type="component" value="Unassembled WGS sequence"/>
</dbReference>
<dbReference type="RefSeq" id="WP_370565187.1">
    <property type="nucleotide sequence ID" value="NZ_JBFWIB010000013.1"/>
</dbReference>
<feature type="transmembrane region" description="Helical" evidence="1">
    <location>
        <begin position="134"/>
        <end position="152"/>
    </location>
</feature>
<protein>
    <submittedName>
        <fullName evidence="2">DUF1772 domain-containing protein</fullName>
    </submittedName>
</protein>
<keyword evidence="1" id="KW-0472">Membrane</keyword>
<dbReference type="InterPro" id="IPR013901">
    <property type="entry name" value="Anthrone_oxy"/>
</dbReference>
<dbReference type="Pfam" id="PF08592">
    <property type="entry name" value="Anthrone_oxy"/>
    <property type="match status" value="1"/>
</dbReference>
<feature type="transmembrane region" description="Helical" evidence="1">
    <location>
        <begin position="50"/>
        <end position="71"/>
    </location>
</feature>
<reference evidence="2 3" key="1">
    <citation type="submission" date="2024-07" db="EMBL/GenBank/DDBJ databases">
        <title>Luteimonas salilacus sp. nov., isolated from the shore soil of Salt Lake in Tibet of China.</title>
        <authorList>
            <person name="Zhang X."/>
            <person name="Li A."/>
        </authorList>
    </citation>
    <scope>NUCLEOTIDE SEQUENCE [LARGE SCALE GENOMIC DNA]</scope>
    <source>
        <strain evidence="2 3">B3-2-R+30</strain>
    </source>
</reference>
<evidence type="ECO:0000313" key="2">
    <source>
        <dbReference type="EMBL" id="MEZ0475446.1"/>
    </source>
</evidence>
<evidence type="ECO:0000313" key="3">
    <source>
        <dbReference type="Proteomes" id="UP001566331"/>
    </source>
</evidence>
<comment type="caution">
    <text evidence="2">The sequence shown here is derived from an EMBL/GenBank/DDBJ whole genome shotgun (WGS) entry which is preliminary data.</text>
</comment>
<keyword evidence="1" id="KW-0812">Transmembrane</keyword>
<accession>A0ABV4HUH6</accession>
<feature type="transmembrane region" description="Helical" evidence="1">
    <location>
        <begin position="83"/>
        <end position="100"/>
    </location>
</feature>
<keyword evidence="1" id="KW-1133">Transmembrane helix</keyword>
<gene>
    <name evidence="2" type="ORF">AB6713_12610</name>
</gene>
<proteinExistence type="predicted"/>
<organism evidence="2 3">
    <name type="scientific">Luteimonas salinilitoris</name>
    <dbReference type="NCBI Taxonomy" id="3237697"/>
    <lineage>
        <taxon>Bacteria</taxon>
        <taxon>Pseudomonadati</taxon>
        <taxon>Pseudomonadota</taxon>
        <taxon>Gammaproteobacteria</taxon>
        <taxon>Lysobacterales</taxon>
        <taxon>Lysobacteraceae</taxon>
        <taxon>Luteimonas</taxon>
    </lineage>
</organism>
<keyword evidence="3" id="KW-1185">Reference proteome</keyword>
<dbReference type="EMBL" id="JBFWIC010000016">
    <property type="protein sequence ID" value="MEZ0475446.1"/>
    <property type="molecule type" value="Genomic_DNA"/>
</dbReference>
<sequence>MLLWFNAAGCGLLAGLFFTFSAFAMKALGRMEPSGGIAAMNSINETILRSLFMPLFWGTTLASLGLAAIALSGWNEPAAKSMLIGGLVYIFGMFVCTIAIEVPLNNELARVDPGSDAALPVWQRYQRRWTGWNHVRTLACLVACVLFIQALVERG</sequence>
<name>A0ABV4HUH6_9GAMM</name>
<evidence type="ECO:0000256" key="1">
    <source>
        <dbReference type="SAM" id="Phobius"/>
    </source>
</evidence>